<dbReference type="EMBL" id="UINC01027017">
    <property type="protein sequence ID" value="SVB05521.1"/>
    <property type="molecule type" value="Genomic_DNA"/>
</dbReference>
<proteinExistence type="predicted"/>
<feature type="non-terminal residue" evidence="1">
    <location>
        <position position="59"/>
    </location>
</feature>
<gene>
    <name evidence="1" type="ORF">METZ01_LOCUS158375</name>
</gene>
<protein>
    <submittedName>
        <fullName evidence="1">Uncharacterized protein</fullName>
    </submittedName>
</protein>
<accession>A0A382AW29</accession>
<evidence type="ECO:0000313" key="1">
    <source>
        <dbReference type="EMBL" id="SVB05521.1"/>
    </source>
</evidence>
<name>A0A382AW29_9ZZZZ</name>
<dbReference type="AlphaFoldDB" id="A0A382AW29"/>
<feature type="non-terminal residue" evidence="1">
    <location>
        <position position="1"/>
    </location>
</feature>
<organism evidence="1">
    <name type="scientific">marine metagenome</name>
    <dbReference type="NCBI Taxonomy" id="408172"/>
    <lineage>
        <taxon>unclassified sequences</taxon>
        <taxon>metagenomes</taxon>
        <taxon>ecological metagenomes</taxon>
    </lineage>
</organism>
<reference evidence="1" key="1">
    <citation type="submission" date="2018-05" db="EMBL/GenBank/DDBJ databases">
        <authorList>
            <person name="Lanie J.A."/>
            <person name="Ng W.-L."/>
            <person name="Kazmierczak K.M."/>
            <person name="Andrzejewski T.M."/>
            <person name="Davidsen T.M."/>
            <person name="Wayne K.J."/>
            <person name="Tettelin H."/>
            <person name="Glass J.I."/>
            <person name="Rusch D."/>
            <person name="Podicherti R."/>
            <person name="Tsui H.-C.T."/>
            <person name="Winkler M.E."/>
        </authorList>
    </citation>
    <scope>NUCLEOTIDE SEQUENCE</scope>
</reference>
<sequence>VIINAEGACSQGAHATVTAFFYVCRPLFFVGRKRQFLSSLKSVDQFHFRLTEFLHREVE</sequence>